<dbReference type="SUPFAM" id="SSF52821">
    <property type="entry name" value="Rhodanese/Cell cycle control phosphatase"/>
    <property type="match status" value="1"/>
</dbReference>
<dbReference type="RefSeq" id="WP_315624563.1">
    <property type="nucleotide sequence ID" value="NZ_JAUHMF010000001.1"/>
</dbReference>
<dbReference type="PROSITE" id="PS50206">
    <property type="entry name" value="RHODANESE_3"/>
    <property type="match status" value="1"/>
</dbReference>
<dbReference type="Pfam" id="PF00581">
    <property type="entry name" value="Rhodanese"/>
    <property type="match status" value="1"/>
</dbReference>
<dbReference type="InterPro" id="IPR036873">
    <property type="entry name" value="Rhodanese-like_dom_sf"/>
</dbReference>
<evidence type="ECO:0000313" key="2">
    <source>
        <dbReference type="EMBL" id="MDT8897912.1"/>
    </source>
</evidence>
<accession>A0ABU3NM71</accession>
<dbReference type="InterPro" id="IPR001763">
    <property type="entry name" value="Rhodanese-like_dom"/>
</dbReference>
<keyword evidence="3" id="KW-1185">Reference proteome</keyword>
<dbReference type="PANTHER" id="PTHR43031">
    <property type="entry name" value="FAD-DEPENDENT OXIDOREDUCTASE"/>
    <property type="match status" value="1"/>
</dbReference>
<evidence type="ECO:0000259" key="1">
    <source>
        <dbReference type="PROSITE" id="PS50206"/>
    </source>
</evidence>
<protein>
    <submittedName>
        <fullName evidence="2">Rhodanese-like domain-containing protein</fullName>
    </submittedName>
</protein>
<dbReference type="EMBL" id="JAUHMF010000001">
    <property type="protein sequence ID" value="MDT8897912.1"/>
    <property type="molecule type" value="Genomic_DNA"/>
</dbReference>
<feature type="domain" description="Rhodanese" evidence="1">
    <location>
        <begin position="35"/>
        <end position="123"/>
    </location>
</feature>
<dbReference type="CDD" id="cd00158">
    <property type="entry name" value="RHOD"/>
    <property type="match status" value="1"/>
</dbReference>
<evidence type="ECO:0000313" key="3">
    <source>
        <dbReference type="Proteomes" id="UP001254165"/>
    </source>
</evidence>
<dbReference type="Proteomes" id="UP001254165">
    <property type="component" value="Unassembled WGS sequence"/>
</dbReference>
<sequence>MSEISLDEWLSGRDFTFWSNGYHKIDPAQFFDLWAEGKAVLLDVRTPEEQRFLALPFAMAIPLHELPQRWQEIPRDVLVATFCSGGDRSNVAFTYLRSKGFDNVRIFKGTYAELTAELMPGKLRKYLEKRQSA</sequence>
<dbReference type="Gene3D" id="3.40.250.10">
    <property type="entry name" value="Rhodanese-like domain"/>
    <property type="match status" value="1"/>
</dbReference>
<dbReference type="PANTHER" id="PTHR43031:SF1">
    <property type="entry name" value="PYRIDINE NUCLEOTIDE-DISULPHIDE OXIDOREDUCTASE"/>
    <property type="match status" value="1"/>
</dbReference>
<proteinExistence type="predicted"/>
<dbReference type="SMART" id="SM00450">
    <property type="entry name" value="RHOD"/>
    <property type="match status" value="1"/>
</dbReference>
<dbReference type="InterPro" id="IPR050229">
    <property type="entry name" value="GlpE_sulfurtransferase"/>
</dbReference>
<organism evidence="2 3">
    <name type="scientific">Thermanaerothrix solaris</name>
    <dbReference type="NCBI Taxonomy" id="3058434"/>
    <lineage>
        <taxon>Bacteria</taxon>
        <taxon>Bacillati</taxon>
        <taxon>Chloroflexota</taxon>
        <taxon>Anaerolineae</taxon>
        <taxon>Anaerolineales</taxon>
        <taxon>Anaerolineaceae</taxon>
        <taxon>Thermanaerothrix</taxon>
    </lineage>
</organism>
<comment type="caution">
    <text evidence="2">The sequence shown here is derived from an EMBL/GenBank/DDBJ whole genome shotgun (WGS) entry which is preliminary data.</text>
</comment>
<name>A0ABU3NM71_9CHLR</name>
<gene>
    <name evidence="2" type="ORF">QYE77_06495</name>
</gene>
<reference evidence="2 3" key="1">
    <citation type="submission" date="2023-07" db="EMBL/GenBank/DDBJ databases">
        <title>Novel species of Thermanaerothrix with wide hydrolytic capabilities.</title>
        <authorList>
            <person name="Zayulina K.S."/>
            <person name="Podosokorskaya O.A."/>
            <person name="Elcheninov A.G."/>
        </authorList>
    </citation>
    <scope>NUCLEOTIDE SEQUENCE [LARGE SCALE GENOMIC DNA]</scope>
    <source>
        <strain evidence="2 3">4228-RoL</strain>
    </source>
</reference>